<dbReference type="KEGG" id="abac:LuPra_04183"/>
<dbReference type="InterPro" id="IPR007445">
    <property type="entry name" value="PilO"/>
</dbReference>
<gene>
    <name evidence="2" type="ORF">LuPra_04183</name>
</gene>
<proteinExistence type="predicted"/>
<dbReference type="STRING" id="1855912.LuPra_04183"/>
<evidence type="ECO:0000313" key="3">
    <source>
        <dbReference type="Proteomes" id="UP000076079"/>
    </source>
</evidence>
<feature type="region of interest" description="Disordered" evidence="1">
    <location>
        <begin position="190"/>
        <end position="211"/>
    </location>
</feature>
<organism evidence="2 3">
    <name type="scientific">Luteitalea pratensis</name>
    <dbReference type="NCBI Taxonomy" id="1855912"/>
    <lineage>
        <taxon>Bacteria</taxon>
        <taxon>Pseudomonadati</taxon>
        <taxon>Acidobacteriota</taxon>
        <taxon>Vicinamibacteria</taxon>
        <taxon>Vicinamibacterales</taxon>
        <taxon>Vicinamibacteraceae</taxon>
        <taxon>Luteitalea</taxon>
    </lineage>
</organism>
<dbReference type="Pfam" id="PF04350">
    <property type="entry name" value="PilO"/>
    <property type="match status" value="1"/>
</dbReference>
<evidence type="ECO:0000256" key="1">
    <source>
        <dbReference type="SAM" id="MobiDB-lite"/>
    </source>
</evidence>
<dbReference type="EMBL" id="CP015136">
    <property type="protein sequence ID" value="AMY10940.1"/>
    <property type="molecule type" value="Genomic_DNA"/>
</dbReference>
<dbReference type="InterPro" id="IPR014717">
    <property type="entry name" value="Transl_elong_EF1B/ribsomal_bS6"/>
</dbReference>
<sequence length="211" mass="23093">MDLGLNKLPWWGQLALYVVVGGGLVATHHYMYAVDLQAGVARTHAERRKIETGIARARVEEKRLPEFRTHVAELNARLSALRNVLPEQKDVGDLLRRIQTLATQSSLTIRGFKPQAVAQRQQHAEWPISLSLEGTYHDLGAFFDKVSRMPRIINISGIRIKTHGQTEPSAATVDAQCTVTTFVLMEAPPAPAPVAGRRAPAGGARPPAAAR</sequence>
<name>A0A143PS64_LUTPR</name>
<dbReference type="OrthoDB" id="1669229at2"/>
<feature type="compositionally biased region" description="Low complexity" evidence="1">
    <location>
        <begin position="193"/>
        <end position="211"/>
    </location>
</feature>
<reference evidence="3" key="2">
    <citation type="submission" date="2016-04" db="EMBL/GenBank/DDBJ databases">
        <title>First Complete Genome Sequence of a Subdivision 6 Acidobacterium.</title>
        <authorList>
            <person name="Huang S."/>
            <person name="Vieira S."/>
            <person name="Bunk B."/>
            <person name="Riedel T."/>
            <person name="Sproeer C."/>
            <person name="Overmann J."/>
        </authorList>
    </citation>
    <scope>NUCLEOTIDE SEQUENCE [LARGE SCALE GENOMIC DNA]</scope>
    <source>
        <strain evidence="3">DSM 100886 HEG_-6_39</strain>
    </source>
</reference>
<protein>
    <submittedName>
        <fullName evidence="2">Pilus assembly protein, PilO</fullName>
    </submittedName>
</protein>
<dbReference type="AlphaFoldDB" id="A0A143PS64"/>
<dbReference type="Gene3D" id="3.30.70.60">
    <property type="match status" value="1"/>
</dbReference>
<dbReference type="GO" id="GO:0043683">
    <property type="term" value="P:type IV pilus assembly"/>
    <property type="evidence" value="ECO:0007669"/>
    <property type="project" value="InterPro"/>
</dbReference>
<reference evidence="2 3" key="1">
    <citation type="journal article" date="2016" name="Genome Announc.">
        <title>First Complete Genome Sequence of a Subdivision 6 Acidobacterium Strain.</title>
        <authorList>
            <person name="Huang S."/>
            <person name="Vieira S."/>
            <person name="Bunk B."/>
            <person name="Riedel T."/>
            <person name="Sproer C."/>
            <person name="Overmann J."/>
        </authorList>
    </citation>
    <scope>NUCLEOTIDE SEQUENCE [LARGE SCALE GENOMIC DNA]</scope>
    <source>
        <strain evidence="3">DSM 100886 HEG_-6_39</strain>
    </source>
</reference>
<keyword evidence="3" id="KW-1185">Reference proteome</keyword>
<accession>A0A143PS64</accession>
<dbReference type="Proteomes" id="UP000076079">
    <property type="component" value="Chromosome"/>
</dbReference>
<evidence type="ECO:0000313" key="2">
    <source>
        <dbReference type="EMBL" id="AMY10940.1"/>
    </source>
</evidence>
<dbReference type="RefSeq" id="WP_110172532.1">
    <property type="nucleotide sequence ID" value="NZ_CP015136.1"/>
</dbReference>
<dbReference type="PANTHER" id="PTHR39555:SF1">
    <property type="entry name" value="TYPE IV PILUS INNER MEMBRANE COMPONENT PILO"/>
    <property type="match status" value="1"/>
</dbReference>
<dbReference type="GO" id="GO:0043107">
    <property type="term" value="P:type IV pilus-dependent motility"/>
    <property type="evidence" value="ECO:0007669"/>
    <property type="project" value="InterPro"/>
</dbReference>
<dbReference type="PANTHER" id="PTHR39555">
    <property type="entry name" value="FIMBRIAL ASSEMBLY PROTEIN PILO-LIKE PROTEIN-RELATED"/>
    <property type="match status" value="1"/>
</dbReference>